<feature type="region of interest" description="Disordered" evidence="4">
    <location>
        <begin position="1149"/>
        <end position="1169"/>
    </location>
</feature>
<dbReference type="InterPro" id="IPR049052">
    <property type="entry name" value="nSTAND1"/>
</dbReference>
<dbReference type="SUPFAM" id="SSF101908">
    <property type="entry name" value="Putative isomerase YbhE"/>
    <property type="match status" value="1"/>
</dbReference>
<keyword evidence="5" id="KW-0472">Membrane</keyword>
<evidence type="ECO:0000256" key="3">
    <source>
        <dbReference type="PROSITE-ProRule" id="PRU00221"/>
    </source>
</evidence>
<feature type="transmembrane region" description="Helical" evidence="5">
    <location>
        <begin position="536"/>
        <end position="560"/>
    </location>
</feature>
<comment type="caution">
    <text evidence="7">The sequence shown here is derived from an EMBL/GenBank/DDBJ whole genome shotgun (WGS) entry which is preliminary data.</text>
</comment>
<proteinExistence type="predicted"/>
<dbReference type="Gene3D" id="3.40.50.300">
    <property type="entry name" value="P-loop containing nucleotide triphosphate hydrolases"/>
    <property type="match status" value="1"/>
</dbReference>
<dbReference type="InterPro" id="IPR019775">
    <property type="entry name" value="WD40_repeat_CS"/>
</dbReference>
<protein>
    <submittedName>
        <fullName evidence="7">WD40 repeat protein/transcriptional regulator with XRE-family HTH domain</fullName>
    </submittedName>
</protein>
<feature type="repeat" description="WD" evidence="3">
    <location>
        <begin position="846"/>
        <end position="887"/>
    </location>
</feature>
<dbReference type="Pfam" id="PF20703">
    <property type="entry name" value="nSTAND1"/>
    <property type="match status" value="1"/>
</dbReference>
<feature type="repeat" description="WD" evidence="3">
    <location>
        <begin position="803"/>
        <end position="844"/>
    </location>
</feature>
<accession>A0ABS5A9M8</accession>
<feature type="domain" description="HTH cro/C1-type" evidence="6">
    <location>
        <begin position="22"/>
        <end position="77"/>
    </location>
</feature>
<dbReference type="PANTHER" id="PTHR19879:SF9">
    <property type="entry name" value="TRANSCRIPTION INITIATION FACTOR TFIID SUBUNIT 5"/>
    <property type="match status" value="1"/>
</dbReference>
<keyword evidence="5" id="KW-0812">Transmembrane</keyword>
<dbReference type="InterPro" id="IPR001387">
    <property type="entry name" value="Cro/C1-type_HTH"/>
</dbReference>
<keyword evidence="1 3" id="KW-0853">WD repeat</keyword>
<evidence type="ECO:0000313" key="7">
    <source>
        <dbReference type="EMBL" id="MBP2472450.1"/>
    </source>
</evidence>
<feature type="repeat" description="WD" evidence="3">
    <location>
        <begin position="1071"/>
        <end position="1105"/>
    </location>
</feature>
<name>A0ABS5A9M8_9PSEU</name>
<dbReference type="SMART" id="SM00530">
    <property type="entry name" value="HTH_XRE"/>
    <property type="match status" value="1"/>
</dbReference>
<dbReference type="Proteomes" id="UP001519363">
    <property type="component" value="Unassembled WGS sequence"/>
</dbReference>
<dbReference type="EMBL" id="JAGIOO010000001">
    <property type="protein sequence ID" value="MBP2472450.1"/>
    <property type="molecule type" value="Genomic_DNA"/>
</dbReference>
<feature type="repeat" description="WD" evidence="3">
    <location>
        <begin position="621"/>
        <end position="662"/>
    </location>
</feature>
<dbReference type="SUPFAM" id="SSF50978">
    <property type="entry name" value="WD40 repeat-like"/>
    <property type="match status" value="2"/>
</dbReference>
<feature type="repeat" description="WD" evidence="3">
    <location>
        <begin position="1161"/>
        <end position="1202"/>
    </location>
</feature>
<keyword evidence="8" id="KW-1185">Reference proteome</keyword>
<keyword evidence="2" id="KW-0677">Repeat</keyword>
<evidence type="ECO:0000256" key="2">
    <source>
        <dbReference type="ARBA" id="ARBA00022737"/>
    </source>
</evidence>
<dbReference type="SUPFAM" id="SSF52540">
    <property type="entry name" value="P-loop containing nucleoside triphosphate hydrolases"/>
    <property type="match status" value="1"/>
</dbReference>
<organism evidence="7 8">
    <name type="scientific">Crossiella equi</name>
    <dbReference type="NCBI Taxonomy" id="130796"/>
    <lineage>
        <taxon>Bacteria</taxon>
        <taxon>Bacillati</taxon>
        <taxon>Actinomycetota</taxon>
        <taxon>Actinomycetes</taxon>
        <taxon>Pseudonocardiales</taxon>
        <taxon>Pseudonocardiaceae</taxon>
        <taxon>Crossiella</taxon>
    </lineage>
</organism>
<dbReference type="PANTHER" id="PTHR19879">
    <property type="entry name" value="TRANSCRIPTION INITIATION FACTOR TFIID"/>
    <property type="match status" value="1"/>
</dbReference>
<dbReference type="Gene3D" id="2.130.10.10">
    <property type="entry name" value="YVTN repeat-like/Quinoprotein amine dehydrogenase"/>
    <property type="match status" value="5"/>
</dbReference>
<dbReference type="InterPro" id="IPR036322">
    <property type="entry name" value="WD40_repeat_dom_sf"/>
</dbReference>
<feature type="repeat" description="WD" evidence="3">
    <location>
        <begin position="892"/>
        <end position="925"/>
    </location>
</feature>
<evidence type="ECO:0000259" key="6">
    <source>
        <dbReference type="PROSITE" id="PS50943"/>
    </source>
</evidence>
<evidence type="ECO:0000256" key="4">
    <source>
        <dbReference type="SAM" id="MobiDB-lite"/>
    </source>
</evidence>
<dbReference type="PROSITE" id="PS50294">
    <property type="entry name" value="WD_REPEATS_REGION"/>
    <property type="match status" value="9"/>
</dbReference>
<dbReference type="SUPFAM" id="SSF47413">
    <property type="entry name" value="lambda repressor-like DNA-binding domains"/>
    <property type="match status" value="1"/>
</dbReference>
<dbReference type="PROSITE" id="PS50943">
    <property type="entry name" value="HTH_CROC1"/>
    <property type="match status" value="1"/>
</dbReference>
<dbReference type="PROSITE" id="PS00678">
    <property type="entry name" value="WD_REPEATS_1"/>
    <property type="match status" value="3"/>
</dbReference>
<evidence type="ECO:0000313" key="8">
    <source>
        <dbReference type="Proteomes" id="UP001519363"/>
    </source>
</evidence>
<feature type="repeat" description="WD" evidence="3">
    <location>
        <begin position="1035"/>
        <end position="1059"/>
    </location>
</feature>
<reference evidence="7 8" key="1">
    <citation type="submission" date="2021-03" db="EMBL/GenBank/DDBJ databases">
        <title>Sequencing the genomes of 1000 actinobacteria strains.</title>
        <authorList>
            <person name="Klenk H.-P."/>
        </authorList>
    </citation>
    <scope>NUCLEOTIDE SEQUENCE [LARGE SCALE GENOMIC DNA]</scope>
    <source>
        <strain evidence="7 8">DSM 44580</strain>
    </source>
</reference>
<evidence type="ECO:0000256" key="5">
    <source>
        <dbReference type="SAM" id="Phobius"/>
    </source>
</evidence>
<feature type="repeat" description="WD" evidence="3">
    <location>
        <begin position="714"/>
        <end position="747"/>
    </location>
</feature>
<dbReference type="InterPro" id="IPR001680">
    <property type="entry name" value="WD40_rpt"/>
</dbReference>
<dbReference type="InterPro" id="IPR015943">
    <property type="entry name" value="WD40/YVTN_repeat-like_dom_sf"/>
</dbReference>
<dbReference type="InterPro" id="IPR010982">
    <property type="entry name" value="Lambda_DNA-bd_dom_sf"/>
</dbReference>
<dbReference type="CDD" id="cd00200">
    <property type="entry name" value="WD40"/>
    <property type="match status" value="2"/>
</dbReference>
<dbReference type="InterPro" id="IPR027417">
    <property type="entry name" value="P-loop_NTPase"/>
</dbReference>
<evidence type="ECO:0000256" key="1">
    <source>
        <dbReference type="ARBA" id="ARBA00022574"/>
    </source>
</evidence>
<feature type="repeat" description="WD" evidence="3">
    <location>
        <begin position="668"/>
        <end position="709"/>
    </location>
</feature>
<dbReference type="RefSeq" id="WP_209706475.1">
    <property type="nucleotide sequence ID" value="NZ_JAGIOO010000001.1"/>
</dbReference>
<gene>
    <name evidence="7" type="ORF">JOF53_001322</name>
</gene>
<dbReference type="SMART" id="SM00320">
    <property type="entry name" value="WD40"/>
    <property type="match status" value="12"/>
</dbReference>
<feature type="repeat" description="WD" evidence="3">
    <location>
        <begin position="770"/>
        <end position="795"/>
    </location>
</feature>
<feature type="repeat" description="WD" evidence="3">
    <location>
        <begin position="930"/>
        <end position="971"/>
    </location>
</feature>
<sequence>MPRAEQPLPDSADPLTGFARELRELRVRAGSPTYRELARRSHYSPTTLADAAGGKRLPSLAAALAYARACGGDVTEWEARWRAVCRQLNPSGELDEENGEQSGKAPYVGLAAFQAEDAERFFGRSEFVGTLVRRISAQRFVALFGASGVGKSSVLRAGLSPRLPGPVLLLTPGRRPVEECAVRLAALTGRSAPVLRAELASPDGLHLVARQLHADTGTELHVVVDQFEEVFTLCTDPAEREAFLALLLHAVRAETSRVRVVLGVRTDFLTHCAAHAELATALRDAQVLLGPMTADELREAVTRPALAAGQRLESALLAVLMAEAAGRPGALPLVSHALLETWFRRRGNTLTLRGYQEAGGIAHAIARTAETVYAGLDEAGQGIARDLFLRLTTLGEGTEDTRRRVGRGELDSSPAAAHVVEALTAARLVTADRDTLEISHEVLLHAWPRLHDWLSADREGLRTHRQLTEAAATWESLHRDPAALYRGTRLDRALDWAAGDGASMTVREREFLAASRSEREREREHGRRRQRRQRQLSVAVVVFALIASLAAVVASVQWGIAADQRDEATFRQVVSEADRLAEADPTLSAQLLVAAHRMRPEDEAVRSRLVSTRTRPLATSTVAHQRRVHQVAYGQGGTLLASVGEEGGVRLWEVRDRLKLSPLGGPLTDGGGARLNSARFSPDSTQLVAVGHDGRLLRWDVRDPARSRRLSDLATGLDVDTYELAFHPDGRRVATAHSDGVVRVWDLGDREHPKLWREWAVGPDRASAGVAFSPDGRLLATGGDSGVVDVWDLDNLSRPLRTVETGQNAVYSLAFRPDSAVLATAGGNGVLRLWRVADGGQLGLPVAAHSRDVWQVAFNAEGTVLVTAGADGTAVLWNVTDPAATTRLGVRLSGGGSILYGAAISPDGTVLATADNDGRIRLWDLPSDLLVGHRDTVDSVDVRPDGKLVAIGDRGNTIRLWSTVDGERPAPAGEIPPPPGLRTCTHCQSQLRFGPDGRLLVALTGGHLLRLFDLTEPAHPVLLREERLGTVYTSSIALSPDGRVLVVNSDDHVTSLWDIADPRQPKPLHTLPRRPGEIGALAFRPDGAVLAVSGSDNQLVLWNVSDPANPRWLGAGAIEGLGGILEFSPDGTTIAEASEEPRVWLWDVRDPTRPSRDPDPLTGHTKEVGTVRWSADGAHLVTSGGDNSVRRWHLANRQGAPVAEGGGKVLAFLPGGRLLTGEGRNTVRVVDLDPERAVDRVCRTAGSLDGPRWRQHLPGVPPQEMCPGTS</sequence>
<dbReference type="Pfam" id="PF00400">
    <property type="entry name" value="WD40"/>
    <property type="match status" value="9"/>
</dbReference>
<keyword evidence="5" id="KW-1133">Transmembrane helix</keyword>
<dbReference type="PROSITE" id="PS50082">
    <property type="entry name" value="WD_REPEATS_2"/>
    <property type="match status" value="11"/>
</dbReference>
<dbReference type="Gene3D" id="1.10.260.40">
    <property type="entry name" value="lambda repressor-like DNA-binding domains"/>
    <property type="match status" value="1"/>
</dbReference>